<sequence>MREVRNVSELEDAKEFGKYLLRMKEKSQNFFFELELEIYQSIKIAFWVEARSRAAWSILEMYNLVFGSFVGLRCVGGNAPKGIVTNQCALMQRVYTHEKFREVQEQFRGKVNCIRKSTHSALGYTVSKSTFNKFAVTYDKNVKRRHTYIKTSHDEPLLESRSKRFDNSVFWSQNICGFASKSEELTAILHRPYDNAMVEMQEHKAKSKEKCLLSHEDASLEDLMSFKALHA</sequence>
<keyword evidence="3" id="KW-1185">Reference proteome</keyword>
<reference evidence="2 3" key="1">
    <citation type="submission" date="2019-01" db="EMBL/GenBank/DDBJ databases">
        <title>Sequencing of cultivated peanut Arachis hypogaea provides insights into genome evolution and oil improvement.</title>
        <authorList>
            <person name="Chen X."/>
        </authorList>
    </citation>
    <scope>NUCLEOTIDE SEQUENCE [LARGE SCALE GENOMIC DNA]</scope>
    <source>
        <strain evidence="3">cv. Fuhuasheng</strain>
        <tissue evidence="2">Leaves</tissue>
    </source>
</reference>
<dbReference type="PANTHER" id="PTHR31669:SF283">
    <property type="entry name" value="PROTEIN FAR1-RELATED SEQUENCE"/>
    <property type="match status" value="1"/>
</dbReference>
<comment type="function">
    <text evidence="1">Putative transcription activator involved in regulating light control of development.</text>
</comment>
<name>A0A445DFX4_ARAHY</name>
<dbReference type="GO" id="GO:0005634">
    <property type="term" value="C:nucleus"/>
    <property type="evidence" value="ECO:0007669"/>
    <property type="project" value="UniProtKB-SubCell"/>
</dbReference>
<keyword evidence="1" id="KW-0862">Zinc</keyword>
<keyword evidence="1" id="KW-0863">Zinc-finger</keyword>
<dbReference type="PANTHER" id="PTHR31669">
    <property type="entry name" value="PROTEIN FAR1-RELATED SEQUENCE 10-RELATED"/>
    <property type="match status" value="1"/>
</dbReference>
<comment type="similarity">
    <text evidence="1">Belongs to the FHY3/FAR1 family.</text>
</comment>
<dbReference type="GO" id="GO:0008270">
    <property type="term" value="F:zinc ion binding"/>
    <property type="evidence" value="ECO:0007669"/>
    <property type="project" value="UniProtKB-UniRule"/>
</dbReference>
<evidence type="ECO:0000313" key="3">
    <source>
        <dbReference type="Proteomes" id="UP000289738"/>
    </source>
</evidence>
<evidence type="ECO:0000256" key="1">
    <source>
        <dbReference type="RuleBase" id="RU367018"/>
    </source>
</evidence>
<organism evidence="2 3">
    <name type="scientific">Arachis hypogaea</name>
    <name type="common">Peanut</name>
    <dbReference type="NCBI Taxonomy" id="3818"/>
    <lineage>
        <taxon>Eukaryota</taxon>
        <taxon>Viridiplantae</taxon>
        <taxon>Streptophyta</taxon>
        <taxon>Embryophyta</taxon>
        <taxon>Tracheophyta</taxon>
        <taxon>Spermatophyta</taxon>
        <taxon>Magnoliopsida</taxon>
        <taxon>eudicotyledons</taxon>
        <taxon>Gunneridae</taxon>
        <taxon>Pentapetalae</taxon>
        <taxon>rosids</taxon>
        <taxon>fabids</taxon>
        <taxon>Fabales</taxon>
        <taxon>Fabaceae</taxon>
        <taxon>Papilionoideae</taxon>
        <taxon>50 kb inversion clade</taxon>
        <taxon>dalbergioids sensu lato</taxon>
        <taxon>Dalbergieae</taxon>
        <taxon>Pterocarpus clade</taxon>
        <taxon>Arachis</taxon>
    </lineage>
</organism>
<keyword evidence="1" id="KW-0539">Nucleus</keyword>
<dbReference type="AlphaFoldDB" id="A0A445DFX4"/>
<dbReference type="GO" id="GO:0006355">
    <property type="term" value="P:regulation of DNA-templated transcription"/>
    <property type="evidence" value="ECO:0007669"/>
    <property type="project" value="UniProtKB-UniRule"/>
</dbReference>
<evidence type="ECO:0000313" key="2">
    <source>
        <dbReference type="EMBL" id="RYR62079.1"/>
    </source>
</evidence>
<comment type="subcellular location">
    <subcellularLocation>
        <location evidence="1">Nucleus</location>
    </subcellularLocation>
</comment>
<dbReference type="InterPro" id="IPR031052">
    <property type="entry name" value="FHY3/FAR1"/>
</dbReference>
<gene>
    <name evidence="2" type="ORF">Ahy_A04g019419</name>
</gene>
<keyword evidence="1" id="KW-0479">Metal-binding</keyword>
<comment type="caution">
    <text evidence="2">The sequence shown here is derived from an EMBL/GenBank/DDBJ whole genome shotgun (WGS) entry which is preliminary data.</text>
</comment>
<dbReference type="Proteomes" id="UP000289738">
    <property type="component" value="Chromosome A04"/>
</dbReference>
<dbReference type="EMBL" id="SDMP01000004">
    <property type="protein sequence ID" value="RYR62079.1"/>
    <property type="molecule type" value="Genomic_DNA"/>
</dbReference>
<accession>A0A445DFX4</accession>
<proteinExistence type="inferred from homology"/>
<protein>
    <recommendedName>
        <fullName evidence="1">Protein FAR1-RELATED SEQUENCE</fullName>
    </recommendedName>
</protein>